<evidence type="ECO:0000256" key="1">
    <source>
        <dbReference type="SAM" id="Phobius"/>
    </source>
</evidence>
<evidence type="ECO:0000259" key="2">
    <source>
        <dbReference type="Pfam" id="PF01551"/>
    </source>
</evidence>
<dbReference type="InterPro" id="IPR016047">
    <property type="entry name" value="M23ase_b-sheet_dom"/>
</dbReference>
<feature type="transmembrane region" description="Helical" evidence="1">
    <location>
        <begin position="203"/>
        <end position="222"/>
    </location>
</feature>
<organism evidence="3 4">
    <name type="scientific">Kitasatospora kifunensis</name>
    <name type="common">Streptomyces kifunensis</name>
    <dbReference type="NCBI Taxonomy" id="58351"/>
    <lineage>
        <taxon>Bacteria</taxon>
        <taxon>Bacillati</taxon>
        <taxon>Actinomycetota</taxon>
        <taxon>Actinomycetes</taxon>
        <taxon>Kitasatosporales</taxon>
        <taxon>Streptomycetaceae</taxon>
        <taxon>Kitasatospora</taxon>
    </lineage>
</organism>
<gene>
    <name evidence="3" type="ORF">FHR34_004009</name>
</gene>
<keyword evidence="1" id="KW-0472">Membrane</keyword>
<proteinExistence type="predicted"/>
<keyword evidence="1" id="KW-1133">Transmembrane helix</keyword>
<dbReference type="PANTHER" id="PTHR21666">
    <property type="entry name" value="PEPTIDASE-RELATED"/>
    <property type="match status" value="1"/>
</dbReference>
<dbReference type="AlphaFoldDB" id="A0A7W7R529"/>
<name>A0A7W7R529_KITKI</name>
<dbReference type="InterPro" id="IPR050570">
    <property type="entry name" value="Cell_wall_metabolism_enzyme"/>
</dbReference>
<dbReference type="EMBL" id="JACHJV010000001">
    <property type="protein sequence ID" value="MBB4925016.1"/>
    <property type="molecule type" value="Genomic_DNA"/>
</dbReference>
<dbReference type="Pfam" id="PF01551">
    <property type="entry name" value="Peptidase_M23"/>
    <property type="match status" value="1"/>
</dbReference>
<feature type="transmembrane region" description="Helical" evidence="1">
    <location>
        <begin position="148"/>
        <end position="166"/>
    </location>
</feature>
<dbReference type="SUPFAM" id="SSF51261">
    <property type="entry name" value="Duplicated hybrid motif"/>
    <property type="match status" value="1"/>
</dbReference>
<dbReference type="GO" id="GO:0004222">
    <property type="term" value="F:metalloendopeptidase activity"/>
    <property type="evidence" value="ECO:0007669"/>
    <property type="project" value="TreeGrafter"/>
</dbReference>
<feature type="transmembrane region" description="Helical" evidence="1">
    <location>
        <begin position="120"/>
        <end position="142"/>
    </location>
</feature>
<sequence length="424" mass="45670">MSRTDVEQERLRDYLTGSRLDHSLFDPEFLVSAGVEGLEEVRRQVRKDFGGLRSIEPDSHVGLDGAGKLDDTSGRYRVHTPRALLEARVAVDEQGRITELLLEPVLDDRPRPVAQRLRDLLVPLATLLIPFLLLLTAVDSLLAGSRAGLLPALLSVPAVLVISWFGTPWNWVSQHIRLPIAAAALVLEGIGLARLPGLPDGQLGWTQTGFALLTVLTAVAIVRGLRESPGDRAPLLIANPLPGSRVLIGQGGGRTVNHHAGHPVQRYALDLICLNRFGARARGLAPRRLEAYQAYGATVAAPCDGTVLAVLDGHADQPVLASPFEPGPMLRQHIYGNHLLLRTDAAEDVVLVLAHLRAGSLRVAAGERVVVGQPLAEVGNSGNTTEPHLHLHAAARTGGALVPVPVRFTGHPARQPWRGRRLDR</sequence>
<keyword evidence="4" id="KW-1185">Reference proteome</keyword>
<reference evidence="3 4" key="1">
    <citation type="submission" date="2020-08" db="EMBL/GenBank/DDBJ databases">
        <title>Sequencing the genomes of 1000 actinobacteria strains.</title>
        <authorList>
            <person name="Klenk H.-P."/>
        </authorList>
    </citation>
    <scope>NUCLEOTIDE SEQUENCE [LARGE SCALE GENOMIC DNA]</scope>
    <source>
        <strain evidence="3 4">DSM 41654</strain>
    </source>
</reference>
<accession>A0A7W7R529</accession>
<dbReference type="RefSeq" id="WP_184936870.1">
    <property type="nucleotide sequence ID" value="NZ_JACHJV010000001.1"/>
</dbReference>
<dbReference type="Gene3D" id="2.70.70.10">
    <property type="entry name" value="Glucose Permease (Domain IIA)"/>
    <property type="match status" value="1"/>
</dbReference>
<protein>
    <submittedName>
        <fullName evidence="3">Murein DD-endopeptidase MepM/ murein hydrolase activator NlpD</fullName>
    </submittedName>
</protein>
<evidence type="ECO:0000313" key="3">
    <source>
        <dbReference type="EMBL" id="MBB4925016.1"/>
    </source>
</evidence>
<dbReference type="Proteomes" id="UP000540506">
    <property type="component" value="Unassembled WGS sequence"/>
</dbReference>
<keyword evidence="1" id="KW-0812">Transmembrane</keyword>
<comment type="caution">
    <text evidence="3">The sequence shown here is derived from an EMBL/GenBank/DDBJ whole genome shotgun (WGS) entry which is preliminary data.</text>
</comment>
<keyword evidence="3" id="KW-0378">Hydrolase</keyword>
<dbReference type="CDD" id="cd12797">
    <property type="entry name" value="M23_peptidase"/>
    <property type="match status" value="1"/>
</dbReference>
<dbReference type="InterPro" id="IPR011055">
    <property type="entry name" value="Dup_hybrid_motif"/>
</dbReference>
<feature type="domain" description="M23ase beta-sheet core" evidence="2">
    <location>
        <begin position="295"/>
        <end position="393"/>
    </location>
</feature>
<feature type="transmembrane region" description="Helical" evidence="1">
    <location>
        <begin position="178"/>
        <end position="197"/>
    </location>
</feature>
<dbReference type="PANTHER" id="PTHR21666:SF270">
    <property type="entry name" value="MUREIN HYDROLASE ACTIVATOR ENVC"/>
    <property type="match status" value="1"/>
</dbReference>
<evidence type="ECO:0000313" key="4">
    <source>
        <dbReference type="Proteomes" id="UP000540506"/>
    </source>
</evidence>